<organism evidence="1 2">
    <name type="scientific">Novosphingobium resinovorum</name>
    <dbReference type="NCBI Taxonomy" id="158500"/>
    <lineage>
        <taxon>Bacteria</taxon>
        <taxon>Pseudomonadati</taxon>
        <taxon>Pseudomonadota</taxon>
        <taxon>Alphaproteobacteria</taxon>
        <taxon>Sphingomonadales</taxon>
        <taxon>Sphingomonadaceae</taxon>
        <taxon>Novosphingobium</taxon>
    </lineage>
</organism>
<dbReference type="RefSeq" id="WP_036523562.1">
    <property type="nucleotide sequence ID" value="NZ_CP128492.1"/>
</dbReference>
<gene>
    <name evidence="1" type="ORF">BV97_00830</name>
</gene>
<dbReference type="AlphaFoldDB" id="A0A031K317"/>
<protein>
    <submittedName>
        <fullName evidence="1">Uncharacterized protein</fullName>
    </submittedName>
</protein>
<dbReference type="EMBL" id="JFYZ01000002">
    <property type="protein sequence ID" value="EZP83645.1"/>
    <property type="molecule type" value="Genomic_DNA"/>
</dbReference>
<sequence>MSDKRRNPQRGPHPLDPSRLEELALAYVARFATTQAKLRGYLQRKLRERGWSEEAQAEGRGPDVEALVERYAQKGYVDDASWSRMKAGSLLRRGYGARRVGEALGQAGVDETLRAEARPGIAEQRRAALVLARRRRFGPFAVQVAEDPKVQDRQLAAMLRAGHPLDIARRIVESEDADALEEWCESEFGDY</sequence>
<dbReference type="STRING" id="158500.BES08_08780"/>
<evidence type="ECO:0000313" key="2">
    <source>
        <dbReference type="Proteomes" id="UP000024329"/>
    </source>
</evidence>
<comment type="caution">
    <text evidence="1">The sequence shown here is derived from an EMBL/GenBank/DDBJ whole genome shotgun (WGS) entry which is preliminary data.</text>
</comment>
<dbReference type="eggNOG" id="COG2137">
    <property type="taxonomic scope" value="Bacteria"/>
</dbReference>
<accession>A0A031K317</accession>
<proteinExistence type="predicted"/>
<name>A0A031K317_9SPHN</name>
<dbReference type="Proteomes" id="UP000024329">
    <property type="component" value="Unassembled WGS sequence"/>
</dbReference>
<evidence type="ECO:0000313" key="1">
    <source>
        <dbReference type="EMBL" id="EZP83645.1"/>
    </source>
</evidence>
<dbReference type="PATRIC" id="fig|158500.4.peg.851"/>
<reference evidence="1 2" key="1">
    <citation type="submission" date="2014-03" db="EMBL/GenBank/DDBJ databases">
        <title>Whole genome sequence of Novosphingobium resinovorum KF1.</title>
        <authorList>
            <person name="Gan H.M."/>
            <person name="Gan H.Y."/>
            <person name="Chew T.H."/>
            <person name="Savka M.A."/>
        </authorList>
    </citation>
    <scope>NUCLEOTIDE SEQUENCE [LARGE SCALE GENOMIC DNA]</scope>
    <source>
        <strain evidence="1 2">KF1</strain>
    </source>
</reference>